<dbReference type="InterPro" id="IPR006311">
    <property type="entry name" value="TAT_signal"/>
</dbReference>
<dbReference type="SUPFAM" id="SSF48208">
    <property type="entry name" value="Six-hairpin glycosidases"/>
    <property type="match status" value="1"/>
</dbReference>
<comment type="caution">
    <text evidence="1">The sequence shown here is derived from an EMBL/GenBank/DDBJ whole genome shotgun (WGS) entry which is preliminary data.</text>
</comment>
<dbReference type="PROSITE" id="PS51318">
    <property type="entry name" value="TAT"/>
    <property type="match status" value="1"/>
</dbReference>
<organism evidence="1 2">
    <name type="scientific">Sphingomonas mollis</name>
    <dbReference type="NCBI Taxonomy" id="2795726"/>
    <lineage>
        <taxon>Bacteria</taxon>
        <taxon>Pseudomonadati</taxon>
        <taxon>Pseudomonadota</taxon>
        <taxon>Alphaproteobacteria</taxon>
        <taxon>Sphingomonadales</taxon>
        <taxon>Sphingomonadaceae</taxon>
        <taxon>Sphingomonas</taxon>
    </lineage>
</organism>
<dbReference type="EMBL" id="JAELXS010000005">
    <property type="protein sequence ID" value="MBJ6122291.1"/>
    <property type="molecule type" value="Genomic_DNA"/>
</dbReference>
<accession>A0ABS0XQH5</accession>
<evidence type="ECO:0000313" key="2">
    <source>
        <dbReference type="Proteomes" id="UP000640426"/>
    </source>
</evidence>
<dbReference type="InterPro" id="IPR012341">
    <property type="entry name" value="6hp_glycosidase-like_sf"/>
</dbReference>
<dbReference type="Gene3D" id="1.50.10.10">
    <property type="match status" value="1"/>
</dbReference>
<evidence type="ECO:0008006" key="3">
    <source>
        <dbReference type="Google" id="ProtNLM"/>
    </source>
</evidence>
<dbReference type="Proteomes" id="UP000640426">
    <property type="component" value="Unassembled WGS sequence"/>
</dbReference>
<dbReference type="InterPro" id="IPR008928">
    <property type="entry name" value="6-hairpin_glycosidase_sf"/>
</dbReference>
<evidence type="ECO:0000313" key="1">
    <source>
        <dbReference type="EMBL" id="MBJ6122291.1"/>
    </source>
</evidence>
<gene>
    <name evidence="1" type="ORF">JAO74_10860</name>
</gene>
<protein>
    <recommendedName>
        <fullName evidence="3">Tat pathway signal protein</fullName>
    </recommendedName>
</protein>
<reference evidence="2" key="1">
    <citation type="submission" date="2020-12" db="EMBL/GenBank/DDBJ databases">
        <title>Hymenobacter sp.</title>
        <authorList>
            <person name="Kim M.K."/>
        </authorList>
    </citation>
    <scope>NUCLEOTIDE SEQUENCE [LARGE SCALE GENOMIC DNA]</scope>
    <source>
        <strain evidence="2">BT553</strain>
    </source>
</reference>
<name>A0ABS0XQH5_9SPHN</name>
<sequence>MDRRQFLAGGTIAAAATPLAARTAALPLNPLSADVAALPVVARFTTDDGAWEVREDLTTRDGMLALVRGGEAVLLPKRTEAAHATATPVWLGLDLKAIALADADLLADRLLAGGGDPDPEQVCAAAPPSGSRFDPDKLGARLPWTTFVGTRQAGDTMPVFPNGRTRGYRPEHAFAALSGDEGAKTRFEGMLGGWLPAVHKVIPISATAWYDLIVFADVDANDPLLVQTWHRTMRVERGRVTEVHYGHSYAAFPPRRPHPTAEAFYRALLRFAQVWHAELADLAPVALPDPVYPDMVAHAFAREIVVRPGGTYPKYGVVDRDYVGPEYDGFQDIFTSSLYANLEWGRFAQAKAVLDEYFDDFVGDDGMVDMRGPEVPQFGLTLSLIARYLRYTGDIATIARIKDKVVATARILAELHDQALALPASDRGHGLLHGWSESDACLHPDPSLWWKPYWNNSAWAVRGWRDIARVWPGLGSRAEADDWTRRANRLEGHLVRRIRQEVRRDLKPPYLGPLPGAEGTFRQALATGKPSEQGWSHRVYAELLQADVLPADLAGLIADCVRGHGGTCIGVTANFAPANDTHRDQLGFISYGHARALLRLGRIEEYLLFLHSHRFHSHLPGSWVAGEVSGIDGDLPLFCMPAQLTIPLLVRWMLAIEDDDADRLDLGLGLPRAWFASGKEIALKQVPTRWGRVDYATRFDTAARQATATVSFGAQGPASARVRFRLPVRLLSATVNGRPVRLTGDTITIDARTGGRFEIIARTT</sequence>
<dbReference type="RefSeq" id="WP_199037797.1">
    <property type="nucleotide sequence ID" value="NZ_JAELXS010000005.1"/>
</dbReference>
<keyword evidence="2" id="KW-1185">Reference proteome</keyword>
<proteinExistence type="predicted"/>